<comment type="caution">
    <text evidence="3">The sequence shown here is derived from an EMBL/GenBank/DDBJ whole genome shotgun (WGS) entry which is preliminary data.</text>
</comment>
<feature type="region of interest" description="Disordered" evidence="1">
    <location>
        <begin position="1"/>
        <end position="26"/>
    </location>
</feature>
<protein>
    <submittedName>
        <fullName evidence="3">Uncharacterized protein</fullName>
    </submittedName>
</protein>
<keyword evidence="2" id="KW-0472">Membrane</keyword>
<keyword evidence="2" id="KW-0812">Transmembrane</keyword>
<keyword evidence="2" id="KW-1133">Transmembrane helix</keyword>
<evidence type="ECO:0000256" key="1">
    <source>
        <dbReference type="SAM" id="MobiDB-lite"/>
    </source>
</evidence>
<feature type="transmembrane region" description="Helical" evidence="2">
    <location>
        <begin position="74"/>
        <end position="92"/>
    </location>
</feature>
<organism evidence="3 4">
    <name type="scientific">Snodgrassella alvi</name>
    <dbReference type="NCBI Taxonomy" id="1196083"/>
    <lineage>
        <taxon>Bacteria</taxon>
        <taxon>Pseudomonadati</taxon>
        <taxon>Pseudomonadota</taxon>
        <taxon>Betaproteobacteria</taxon>
        <taxon>Neisseriales</taxon>
        <taxon>Neisseriaceae</taxon>
        <taxon>Snodgrassella</taxon>
    </lineage>
</organism>
<dbReference type="RefSeq" id="WP_100152174.1">
    <property type="nucleotide sequence ID" value="NZ_MEIL01000029.1"/>
</dbReference>
<evidence type="ECO:0000313" key="3">
    <source>
        <dbReference type="EMBL" id="PIT38150.1"/>
    </source>
</evidence>
<evidence type="ECO:0000256" key="2">
    <source>
        <dbReference type="SAM" id="Phobius"/>
    </source>
</evidence>
<proteinExistence type="predicted"/>
<gene>
    <name evidence="3" type="ORF">BHC54_06220</name>
</gene>
<dbReference type="Proteomes" id="UP000230202">
    <property type="component" value="Unassembled WGS sequence"/>
</dbReference>
<dbReference type="AlphaFoldDB" id="A0A2N9X4P7"/>
<evidence type="ECO:0000313" key="4">
    <source>
        <dbReference type="Proteomes" id="UP000230202"/>
    </source>
</evidence>
<accession>A0A2N9X4P7</accession>
<reference evidence="3" key="1">
    <citation type="journal article" date="2017" name="MBio">
        <title>Type VI secretion-mediated competition in the bee gut microbiome.</title>
        <authorList>
            <person name="Steele M.I."/>
            <person name="Kwong W.K."/>
            <person name="Powell J.E."/>
            <person name="Whiteley M."/>
            <person name="Moran N.A."/>
        </authorList>
    </citation>
    <scope>NUCLEOTIDE SEQUENCE [LARGE SCALE GENOMIC DNA]</scope>
    <source>
        <strain evidence="3">WkB273</strain>
    </source>
</reference>
<dbReference type="EMBL" id="MEIL01000029">
    <property type="protein sequence ID" value="PIT38150.1"/>
    <property type="molecule type" value="Genomic_DNA"/>
</dbReference>
<name>A0A2N9X4P7_9NEIS</name>
<sequence length="160" mass="18023">MGTTDNISKLKPQLKQQQHKTDNQQAPINHHTADAKHSAATSSPFHSLLSRVCHYYFHPAATIRRKNRIKTIRIAAKTALLLSIALIIFASVRNIIRLKNTNPGHTIFTIPPAGVRKPFPFTVQNFRALFNALNSEKNIISSQPAPHQLQKALKQHRTEN</sequence>
<keyword evidence="4" id="KW-1185">Reference proteome</keyword>